<dbReference type="FunCoup" id="A0A251VAJ2">
    <property type="interactions" value="493"/>
</dbReference>
<dbReference type="AlphaFoldDB" id="A0A251VAJ2"/>
<proteinExistence type="predicted"/>
<organism evidence="1 2">
    <name type="scientific">Helianthus annuus</name>
    <name type="common">Common sunflower</name>
    <dbReference type="NCBI Taxonomy" id="4232"/>
    <lineage>
        <taxon>Eukaryota</taxon>
        <taxon>Viridiplantae</taxon>
        <taxon>Streptophyta</taxon>
        <taxon>Embryophyta</taxon>
        <taxon>Tracheophyta</taxon>
        <taxon>Spermatophyta</taxon>
        <taxon>Magnoliopsida</taxon>
        <taxon>eudicotyledons</taxon>
        <taxon>Gunneridae</taxon>
        <taxon>Pentapetalae</taxon>
        <taxon>asterids</taxon>
        <taxon>campanulids</taxon>
        <taxon>Asterales</taxon>
        <taxon>Asteraceae</taxon>
        <taxon>Asteroideae</taxon>
        <taxon>Heliantheae alliance</taxon>
        <taxon>Heliantheae</taxon>
        <taxon>Helianthus</taxon>
    </lineage>
</organism>
<dbReference type="PANTHER" id="PTHR34458">
    <property type="entry name" value="POLLEN OLE E 1 ALLERGEN AND EXTENSIN FAMILY PROTEIN-RELATED"/>
    <property type="match status" value="1"/>
</dbReference>
<name>A0A251VAJ2_HELAN</name>
<accession>A0A251VAJ2</accession>
<dbReference type="Pfam" id="PF01190">
    <property type="entry name" value="Pollen_Ole_e_1"/>
    <property type="match status" value="1"/>
</dbReference>
<reference evidence="2" key="1">
    <citation type="journal article" date="2017" name="Nature">
        <title>The sunflower genome provides insights into oil metabolism, flowering and Asterid evolution.</title>
        <authorList>
            <person name="Badouin H."/>
            <person name="Gouzy J."/>
            <person name="Grassa C.J."/>
            <person name="Murat F."/>
            <person name="Staton S.E."/>
            <person name="Cottret L."/>
            <person name="Lelandais-Briere C."/>
            <person name="Owens G.L."/>
            <person name="Carrere S."/>
            <person name="Mayjonade B."/>
            <person name="Legrand L."/>
            <person name="Gill N."/>
            <person name="Kane N.C."/>
            <person name="Bowers J.E."/>
            <person name="Hubner S."/>
            <person name="Bellec A."/>
            <person name="Berard A."/>
            <person name="Berges H."/>
            <person name="Blanchet N."/>
            <person name="Boniface M.C."/>
            <person name="Brunel D."/>
            <person name="Catrice O."/>
            <person name="Chaidir N."/>
            <person name="Claudel C."/>
            <person name="Donnadieu C."/>
            <person name="Faraut T."/>
            <person name="Fievet G."/>
            <person name="Helmstetter N."/>
            <person name="King M."/>
            <person name="Knapp S.J."/>
            <person name="Lai Z."/>
            <person name="Le Paslier M.C."/>
            <person name="Lippi Y."/>
            <person name="Lorenzon L."/>
            <person name="Mandel J.R."/>
            <person name="Marage G."/>
            <person name="Marchand G."/>
            <person name="Marquand E."/>
            <person name="Bret-Mestries E."/>
            <person name="Morien E."/>
            <person name="Nambeesan S."/>
            <person name="Nguyen T."/>
            <person name="Pegot-Espagnet P."/>
            <person name="Pouilly N."/>
            <person name="Raftis F."/>
            <person name="Sallet E."/>
            <person name="Schiex T."/>
            <person name="Thomas J."/>
            <person name="Vandecasteele C."/>
            <person name="Vares D."/>
            <person name="Vear F."/>
            <person name="Vautrin S."/>
            <person name="Crespi M."/>
            <person name="Mangin B."/>
            <person name="Burke J.M."/>
            <person name="Salse J."/>
            <person name="Munos S."/>
            <person name="Vincourt P."/>
            <person name="Rieseberg L.H."/>
            <person name="Langlade N.B."/>
        </authorList>
    </citation>
    <scope>NUCLEOTIDE SEQUENCE [LARGE SCALE GENOMIC DNA]</scope>
    <source>
        <strain evidence="2">cv. SF193</strain>
    </source>
</reference>
<evidence type="ECO:0000313" key="1">
    <source>
        <dbReference type="EMBL" id="OTG32630.1"/>
    </source>
</evidence>
<dbReference type="InParanoid" id="A0A251VAJ2"/>
<evidence type="ECO:0000313" key="2">
    <source>
        <dbReference type="Proteomes" id="UP000215914"/>
    </source>
</evidence>
<gene>
    <name evidence="1" type="ORF">HannXRQ_Chr03g0088811</name>
</gene>
<protein>
    <submittedName>
        <fullName evidence="1">Putative immunoglobulin-like fold protein</fullName>
    </submittedName>
</protein>
<dbReference type="PANTHER" id="PTHR34458:SF5">
    <property type="entry name" value="POLLEN OLE E 1 ALLERGEN AND EXTENSIN FAMILY PROTEIN"/>
    <property type="match status" value="1"/>
</dbReference>
<dbReference type="OMA" id="ANAPPFA"/>
<dbReference type="InterPro" id="IPR040404">
    <property type="entry name" value="Phylloplanin-like"/>
</dbReference>
<dbReference type="EMBL" id="CM007892">
    <property type="protein sequence ID" value="OTG32630.1"/>
    <property type="molecule type" value="Genomic_DNA"/>
</dbReference>
<keyword evidence="2" id="KW-1185">Reference proteome</keyword>
<dbReference type="Proteomes" id="UP000215914">
    <property type="component" value="Chromosome 3"/>
</dbReference>
<sequence>MLASYQSYPLIVSTYKSSFISMAMKFTILVSILVLVLIAAQADEAQGLRPITVAVNISGIVTCSVNGSANAPPFANALVELSCGGNVIASAVTNAQGVFNITVNPLRVTLNNLLSSCRVIVATPLSNCNATLPTAGTLQSALQVAGTFIHALVELSCGGNVIASAVTNAQGVFNITVNPLRVTLTNLLSSCRIIVATPLSNCNRPYLQLELFNQRYKSRGPSFVGYSTL</sequence>